<protein>
    <submittedName>
        <fullName evidence="2">DUF3592 domain-containing protein</fullName>
    </submittedName>
</protein>
<dbReference type="Proteomes" id="UP001365781">
    <property type="component" value="Unassembled WGS sequence"/>
</dbReference>
<keyword evidence="1" id="KW-0472">Membrane</keyword>
<gene>
    <name evidence="2" type="ORF">WB403_42760</name>
</gene>
<organism evidence="2 3">
    <name type="scientific">Streptomyces brasiliscabiei</name>
    <dbReference type="NCBI Taxonomy" id="2736302"/>
    <lineage>
        <taxon>Bacteria</taxon>
        <taxon>Bacillati</taxon>
        <taxon>Actinomycetota</taxon>
        <taxon>Actinomycetes</taxon>
        <taxon>Kitasatosporales</taxon>
        <taxon>Streptomycetaceae</taxon>
        <taxon>Streptomyces</taxon>
    </lineage>
</organism>
<keyword evidence="1" id="KW-1133">Transmembrane helix</keyword>
<evidence type="ECO:0000313" key="2">
    <source>
        <dbReference type="EMBL" id="MEI5615847.1"/>
    </source>
</evidence>
<keyword evidence="3" id="KW-1185">Reference proteome</keyword>
<feature type="transmembrane region" description="Helical" evidence="1">
    <location>
        <begin position="20"/>
        <end position="37"/>
    </location>
</feature>
<feature type="transmembrane region" description="Helical" evidence="1">
    <location>
        <begin position="211"/>
        <end position="229"/>
    </location>
</feature>
<feature type="transmembrane region" description="Helical" evidence="1">
    <location>
        <begin position="100"/>
        <end position="117"/>
    </location>
</feature>
<feature type="transmembrane region" description="Helical" evidence="1">
    <location>
        <begin position="43"/>
        <end position="63"/>
    </location>
</feature>
<evidence type="ECO:0000313" key="3">
    <source>
        <dbReference type="Proteomes" id="UP001365781"/>
    </source>
</evidence>
<comment type="caution">
    <text evidence="2">The sequence shown here is derived from an EMBL/GenBank/DDBJ whole genome shotgun (WGS) entry which is preliminary data.</text>
</comment>
<evidence type="ECO:0000256" key="1">
    <source>
        <dbReference type="SAM" id="Phobius"/>
    </source>
</evidence>
<dbReference type="RefSeq" id="WP_336541996.1">
    <property type="nucleotide sequence ID" value="NZ_JBBAYL010000018.1"/>
</dbReference>
<name>A0ABU8GRM6_9ACTN</name>
<sequence length="255" mass="27530">MGDQRSPVSRDRNEDRSPFTWGGAAAFAMIAAWMAFGPFHPEWLYFLGGSVAVATVSGMARLLSRRRVGPTRPPGRRMAERLGIAPDSWLSAPRWAKARLAAGGFLVFGIIAGVMGWEARQEYLTVRHLREQGIRTDATVVAVAGRSEEDRATSLTVRFGTSSGSVRSVVDVSDSPAVDAKPGARIPVVYDPVDPAEIRHVDHLDGRQADGIRSGSLVIGLLAAGFLVGTGRTVARIRRQTDDDMTQGTHPIRTT</sequence>
<keyword evidence="1" id="KW-0812">Transmembrane</keyword>
<proteinExistence type="predicted"/>
<reference evidence="2 3" key="1">
    <citation type="submission" date="2024-03" db="EMBL/GenBank/DDBJ databases">
        <title>First Report of Pectobacterium brasiliscabiei causing potato scab in china.</title>
        <authorList>
            <person name="Handique U."/>
        </authorList>
    </citation>
    <scope>NUCLEOTIDE SEQUENCE [LARGE SCALE GENOMIC DNA]</scope>
    <source>
        <strain evidence="2 3">ZRIMU1503</strain>
    </source>
</reference>
<accession>A0ABU8GRM6</accession>
<dbReference type="EMBL" id="JBBAYM010000042">
    <property type="protein sequence ID" value="MEI5615847.1"/>
    <property type="molecule type" value="Genomic_DNA"/>
</dbReference>